<comment type="caution">
    <text evidence="1">The sequence shown here is derived from an EMBL/GenBank/DDBJ whole genome shotgun (WGS) entry which is preliminary data.</text>
</comment>
<dbReference type="EMBL" id="SPHZ02000009">
    <property type="protein sequence ID" value="KAF0898276.1"/>
    <property type="molecule type" value="Genomic_DNA"/>
</dbReference>
<keyword evidence="2" id="KW-1185">Reference proteome</keyword>
<evidence type="ECO:0000313" key="1">
    <source>
        <dbReference type="EMBL" id="KAF0898276.1"/>
    </source>
</evidence>
<dbReference type="AlphaFoldDB" id="A0A6G1CDP6"/>
<organism evidence="1 2">
    <name type="scientific">Oryza meyeriana var. granulata</name>
    <dbReference type="NCBI Taxonomy" id="110450"/>
    <lineage>
        <taxon>Eukaryota</taxon>
        <taxon>Viridiplantae</taxon>
        <taxon>Streptophyta</taxon>
        <taxon>Embryophyta</taxon>
        <taxon>Tracheophyta</taxon>
        <taxon>Spermatophyta</taxon>
        <taxon>Magnoliopsida</taxon>
        <taxon>Liliopsida</taxon>
        <taxon>Poales</taxon>
        <taxon>Poaceae</taxon>
        <taxon>BOP clade</taxon>
        <taxon>Oryzoideae</taxon>
        <taxon>Oryzeae</taxon>
        <taxon>Oryzinae</taxon>
        <taxon>Oryza</taxon>
        <taxon>Oryza meyeriana</taxon>
    </lineage>
</organism>
<protein>
    <submittedName>
        <fullName evidence="1">Uncharacterized protein</fullName>
    </submittedName>
</protein>
<proteinExistence type="predicted"/>
<evidence type="ECO:0000313" key="2">
    <source>
        <dbReference type="Proteomes" id="UP000479710"/>
    </source>
</evidence>
<name>A0A6G1CDP6_9ORYZ</name>
<gene>
    <name evidence="1" type="ORF">E2562_007130</name>
</gene>
<reference evidence="1 2" key="1">
    <citation type="submission" date="2019-11" db="EMBL/GenBank/DDBJ databases">
        <title>Whole genome sequence of Oryza granulata.</title>
        <authorList>
            <person name="Li W."/>
        </authorList>
    </citation>
    <scope>NUCLEOTIDE SEQUENCE [LARGE SCALE GENOMIC DNA]</scope>
    <source>
        <strain evidence="2">cv. Menghai</strain>
        <tissue evidence="1">Leaf</tissue>
    </source>
</reference>
<accession>A0A6G1CDP6</accession>
<sequence length="89" mass="8967">MAPSSISFDRPTFCSAPSTSFDHSRFWSTPRATTDAAVTSSGHAPDLIVQAAGFERSCHAANGFGTLGAGTVPRDAAAADSGPVLGPAT</sequence>
<dbReference type="Proteomes" id="UP000479710">
    <property type="component" value="Unassembled WGS sequence"/>
</dbReference>